<accession>A0A7J6YA81</accession>
<dbReference type="Proteomes" id="UP000583944">
    <property type="component" value="Unassembled WGS sequence"/>
</dbReference>
<proteinExistence type="predicted"/>
<dbReference type="SUPFAM" id="SSF51045">
    <property type="entry name" value="WW domain"/>
    <property type="match status" value="1"/>
</dbReference>
<protein>
    <recommendedName>
        <fullName evidence="2">WW domain-containing protein</fullName>
    </recommendedName>
</protein>
<name>A0A7J6YA81_TRYCR</name>
<dbReference type="CDD" id="cd00201">
    <property type="entry name" value="WW"/>
    <property type="match status" value="1"/>
</dbReference>
<comment type="caution">
    <text evidence="3">The sequence shown here is derived from an EMBL/GenBank/DDBJ whole genome shotgun (WGS) entry which is preliminary data.</text>
</comment>
<dbReference type="InterPro" id="IPR036020">
    <property type="entry name" value="WW_dom_sf"/>
</dbReference>
<dbReference type="AlphaFoldDB" id="A0A7J6YA81"/>
<evidence type="ECO:0000313" key="4">
    <source>
        <dbReference type="Proteomes" id="UP000583944"/>
    </source>
</evidence>
<evidence type="ECO:0000256" key="1">
    <source>
        <dbReference type="SAM" id="MobiDB-lite"/>
    </source>
</evidence>
<dbReference type="VEuPathDB" id="TriTrypDB:BCY84_03176"/>
<dbReference type="Pfam" id="PF00397">
    <property type="entry name" value="WW"/>
    <property type="match status" value="1"/>
</dbReference>
<dbReference type="EMBL" id="JABDHM010000020">
    <property type="protein sequence ID" value="KAF5223326.1"/>
    <property type="molecule type" value="Genomic_DNA"/>
</dbReference>
<dbReference type="VEuPathDB" id="TriTrypDB:ECC02_003604"/>
<dbReference type="InterPro" id="IPR001202">
    <property type="entry name" value="WW_dom"/>
</dbReference>
<feature type="region of interest" description="Disordered" evidence="1">
    <location>
        <begin position="1"/>
        <end position="23"/>
    </location>
</feature>
<dbReference type="Gene3D" id="2.20.70.10">
    <property type="match status" value="1"/>
</dbReference>
<feature type="compositionally biased region" description="Polar residues" evidence="1">
    <location>
        <begin position="74"/>
        <end position="84"/>
    </location>
</feature>
<gene>
    <name evidence="3" type="ORF">ECC02_003604</name>
</gene>
<feature type="domain" description="WW" evidence="2">
    <location>
        <begin position="385"/>
        <end position="412"/>
    </location>
</feature>
<feature type="region of interest" description="Disordered" evidence="1">
    <location>
        <begin position="66"/>
        <end position="87"/>
    </location>
</feature>
<dbReference type="PROSITE" id="PS50020">
    <property type="entry name" value="WW_DOMAIN_2"/>
    <property type="match status" value="1"/>
</dbReference>
<feature type="compositionally biased region" description="Polar residues" evidence="1">
    <location>
        <begin position="7"/>
        <end position="23"/>
    </location>
</feature>
<evidence type="ECO:0000313" key="3">
    <source>
        <dbReference type="EMBL" id="KAF5223326.1"/>
    </source>
</evidence>
<sequence>MDGDAQASVSRGNDCEMTSGTGPNSAGDVACWSTCAVLTERLRLLQLRGKVLDTRLVELKRECDTVGRGEPENTWDSKGLSTSTQDDDVKSWGVAHLGERPFSSYPPYSFVRVKTDTSFSSVNGSNPQQVTRFQEANCCLFNATPAGHSKARDMGHSPSPSLIIVEVMDTGDAAPRPAPRGIVASVTEETEPLTQTLLDETIATHQLKSDGNMHTERQEQISFLMDQIQQINVPARLASPAANLFKRIHEGLCNQGNSETESVVLNANDTHTVESEGVGVISAAMDSGQDQLPPLPNAVSSVENGDVAVIPAEVRTTCNTANISQKNNFSSILSSVSMPQVLPDLFSLESKPVVSICAEKSHHEASLSAVDYEEEARVMLQRGEWKEARDKKGRVYYYHPKEKKSCWNLAKELQLLAKANGETDKDALER</sequence>
<organism evidence="3 4">
    <name type="scientific">Trypanosoma cruzi</name>
    <dbReference type="NCBI Taxonomy" id="5693"/>
    <lineage>
        <taxon>Eukaryota</taxon>
        <taxon>Discoba</taxon>
        <taxon>Euglenozoa</taxon>
        <taxon>Kinetoplastea</taxon>
        <taxon>Metakinetoplastina</taxon>
        <taxon>Trypanosomatida</taxon>
        <taxon>Trypanosomatidae</taxon>
        <taxon>Trypanosoma</taxon>
        <taxon>Schizotrypanum</taxon>
    </lineage>
</organism>
<reference evidence="3 4" key="1">
    <citation type="journal article" date="2019" name="Genome Biol. Evol.">
        <title>Nanopore Sequencing Significantly Improves Genome Assembly of the Protozoan Parasite Trypanosoma cruzi.</title>
        <authorList>
            <person name="Diaz-Viraque F."/>
            <person name="Pita S."/>
            <person name="Greif G."/>
            <person name="de Souza R.C.M."/>
            <person name="Iraola G."/>
            <person name="Robello C."/>
        </authorList>
    </citation>
    <scope>NUCLEOTIDE SEQUENCE [LARGE SCALE GENOMIC DNA]</scope>
    <source>
        <strain evidence="3 4">Berenice</strain>
    </source>
</reference>
<evidence type="ECO:0000259" key="2">
    <source>
        <dbReference type="PROSITE" id="PS50020"/>
    </source>
</evidence>